<evidence type="ECO:0000313" key="3">
    <source>
        <dbReference type="EMBL" id="MPN44161.1"/>
    </source>
</evidence>
<dbReference type="PANTHER" id="PTHR42760">
    <property type="entry name" value="SHORT-CHAIN DEHYDROGENASES/REDUCTASES FAMILY MEMBER"/>
    <property type="match status" value="1"/>
</dbReference>
<comment type="similarity">
    <text evidence="1">Belongs to the short-chain dehydrogenases/reductases (SDR) family.</text>
</comment>
<accession>A0A645HYN7</accession>
<dbReference type="GO" id="GO:0030497">
    <property type="term" value="P:fatty acid elongation"/>
    <property type="evidence" value="ECO:0007669"/>
    <property type="project" value="TreeGrafter"/>
</dbReference>
<name>A0A645HYN7_9ZZZZ</name>
<dbReference type="Pfam" id="PF13561">
    <property type="entry name" value="adh_short_C2"/>
    <property type="match status" value="1"/>
</dbReference>
<proteinExistence type="inferred from homology"/>
<dbReference type="EMBL" id="VSSQ01103071">
    <property type="protein sequence ID" value="MPN44161.1"/>
    <property type="molecule type" value="Genomic_DNA"/>
</dbReference>
<evidence type="ECO:0000256" key="2">
    <source>
        <dbReference type="ARBA" id="ARBA00023002"/>
    </source>
</evidence>
<dbReference type="AlphaFoldDB" id="A0A645HYN7"/>
<keyword evidence="2 3" id="KW-0560">Oxidoreductase</keyword>
<organism evidence="3">
    <name type="scientific">bioreactor metagenome</name>
    <dbReference type="NCBI Taxonomy" id="1076179"/>
    <lineage>
        <taxon>unclassified sequences</taxon>
        <taxon>metagenomes</taxon>
        <taxon>ecological metagenomes</taxon>
    </lineage>
</organism>
<dbReference type="EC" id="1.1.1.100" evidence="3"/>
<protein>
    <submittedName>
        <fullName evidence="3">3-oxoacyl-[acyl-carrier-protein] reductase FabG</fullName>
        <ecNumber evidence="3">1.1.1.100</ecNumber>
    </submittedName>
</protein>
<gene>
    <name evidence="3" type="primary">fabG_144</name>
    <name evidence="3" type="ORF">SDC9_191722</name>
</gene>
<evidence type="ECO:0000256" key="1">
    <source>
        <dbReference type="ARBA" id="ARBA00006484"/>
    </source>
</evidence>
<comment type="caution">
    <text evidence="3">The sequence shown here is derived from an EMBL/GenBank/DDBJ whole genome shotgun (WGS) entry which is preliminary data.</text>
</comment>
<dbReference type="InterPro" id="IPR002347">
    <property type="entry name" value="SDR_fam"/>
</dbReference>
<dbReference type="PANTHER" id="PTHR42760:SF40">
    <property type="entry name" value="3-OXOACYL-[ACYL-CARRIER-PROTEIN] REDUCTASE, CHLOROPLASTIC"/>
    <property type="match status" value="1"/>
</dbReference>
<sequence>MSDEDFDKVLSINTKGCFNCIQTVSKIMMKQRSGKIINMASIIGLIGNIGQVNYAASKGAIIAMTKAAAKELGSRNIQVNAIAPGFIQTEMTESLNDELKNQMMQAIPLKRFGHAEEVAKVTKFLASDDASYITGQTIVVDGGMVM</sequence>
<dbReference type="Gene3D" id="3.40.50.720">
    <property type="entry name" value="NAD(P)-binding Rossmann-like Domain"/>
    <property type="match status" value="1"/>
</dbReference>
<reference evidence="3" key="1">
    <citation type="submission" date="2019-08" db="EMBL/GenBank/DDBJ databases">
        <authorList>
            <person name="Kucharzyk K."/>
            <person name="Murdoch R.W."/>
            <person name="Higgins S."/>
            <person name="Loffler F."/>
        </authorList>
    </citation>
    <scope>NUCLEOTIDE SEQUENCE</scope>
</reference>
<dbReference type="GO" id="GO:0004316">
    <property type="term" value="F:3-oxoacyl-[acyl-carrier-protein] reductase (NADPH) activity"/>
    <property type="evidence" value="ECO:0007669"/>
    <property type="project" value="UniProtKB-EC"/>
</dbReference>
<dbReference type="PRINTS" id="PR00080">
    <property type="entry name" value="SDRFAMILY"/>
</dbReference>
<dbReference type="FunFam" id="3.40.50.720:FF:000173">
    <property type="entry name" value="3-oxoacyl-[acyl-carrier protein] reductase"/>
    <property type="match status" value="1"/>
</dbReference>
<dbReference type="PRINTS" id="PR00081">
    <property type="entry name" value="GDHRDH"/>
</dbReference>
<dbReference type="InterPro" id="IPR036291">
    <property type="entry name" value="NAD(P)-bd_dom_sf"/>
</dbReference>
<dbReference type="SUPFAM" id="SSF51735">
    <property type="entry name" value="NAD(P)-binding Rossmann-fold domains"/>
    <property type="match status" value="1"/>
</dbReference>
<dbReference type="PROSITE" id="PS00061">
    <property type="entry name" value="ADH_SHORT"/>
    <property type="match status" value="1"/>
</dbReference>
<dbReference type="InterPro" id="IPR020904">
    <property type="entry name" value="Sc_DH/Rdtase_CS"/>
</dbReference>